<sequence>MDVDVPEDDESEYDSDSPQPKRHKRSYSELVYSTTNKSKNSKIFNSNRPPPPPPPAHISSLSTMPTFSNPKPKTPSLAPINREEAPSQRPILRVQIPTDAKGHKRTNSNTASNNNMSSSEKSGDTARTITAIDTNLQNTSGSDDHTKIKPDTSSTGAAPPTPTPKFPQFSSFRSPDHRKPTLPLPIQTKSETSSPASATVPQFPNSATNPNASIYFPSMHAQSPGGQYGGGMLPTPVFNQINQQLQQQQQQQQQQQAHQQFQQYHQGPPPPQQQQQQQQSQQNQQQNQQQQQLPQQQQQDQQNQHPGGQVAQPESAIRFRPPTGVTNQYNNGEQTPLSGLPSRYVNDMFPFPSPSNFLGPQDWPSGTTPTTHMPPYFINMMPLTSTTAGPPTTFPSTGNTKHGLGIKTDGNMSPTAYHVQASQGNRGDDGGTNPTTAGSTVDNKLGK</sequence>
<feature type="compositionally biased region" description="Low complexity" evidence="1">
    <location>
        <begin position="273"/>
        <end position="304"/>
    </location>
</feature>
<proteinExistence type="predicted"/>
<feature type="region of interest" description="Disordered" evidence="1">
    <location>
        <begin position="1"/>
        <end position="343"/>
    </location>
</feature>
<keyword evidence="3" id="KW-1185">Reference proteome</keyword>
<dbReference type="AlphaFoldDB" id="G3AT38"/>
<feature type="compositionally biased region" description="Polar residues" evidence="1">
    <location>
        <begin position="324"/>
        <end position="337"/>
    </location>
</feature>
<accession>G3AT38</accession>
<evidence type="ECO:0000313" key="3">
    <source>
        <dbReference type="Proteomes" id="UP000000709"/>
    </source>
</evidence>
<dbReference type="Proteomes" id="UP000000709">
    <property type="component" value="Unassembled WGS sequence"/>
</dbReference>
<feature type="compositionally biased region" description="Polar residues" evidence="1">
    <location>
        <begin position="410"/>
        <end position="425"/>
    </location>
</feature>
<dbReference type="GeneID" id="18874424"/>
<feature type="region of interest" description="Disordered" evidence="1">
    <location>
        <begin position="409"/>
        <end position="447"/>
    </location>
</feature>
<feature type="compositionally biased region" description="Polar residues" evidence="1">
    <location>
        <begin position="59"/>
        <end position="71"/>
    </location>
</feature>
<dbReference type="KEGG" id="spaa:SPAPADRAFT_62669"/>
<dbReference type="EMBL" id="GL996504">
    <property type="protein sequence ID" value="EGW30801.1"/>
    <property type="molecule type" value="Genomic_DNA"/>
</dbReference>
<dbReference type="HOGENOM" id="CLU_612761_0_0_1"/>
<dbReference type="STRING" id="619300.G3AT38"/>
<evidence type="ECO:0000256" key="1">
    <source>
        <dbReference type="SAM" id="MobiDB-lite"/>
    </source>
</evidence>
<feature type="compositionally biased region" description="Low complexity" evidence="1">
    <location>
        <begin position="33"/>
        <end position="47"/>
    </location>
</feature>
<feature type="compositionally biased region" description="Low complexity" evidence="1">
    <location>
        <begin position="107"/>
        <end position="119"/>
    </location>
</feature>
<gene>
    <name evidence="2" type="ORF">SPAPADRAFT_62669</name>
</gene>
<organism evidence="3">
    <name type="scientific">Spathaspora passalidarum (strain NRRL Y-27907 / 11-Y1)</name>
    <dbReference type="NCBI Taxonomy" id="619300"/>
    <lineage>
        <taxon>Eukaryota</taxon>
        <taxon>Fungi</taxon>
        <taxon>Dikarya</taxon>
        <taxon>Ascomycota</taxon>
        <taxon>Saccharomycotina</taxon>
        <taxon>Pichiomycetes</taxon>
        <taxon>Debaryomycetaceae</taxon>
        <taxon>Spathaspora</taxon>
    </lineage>
</organism>
<evidence type="ECO:0000313" key="2">
    <source>
        <dbReference type="EMBL" id="EGW30801.1"/>
    </source>
</evidence>
<feature type="compositionally biased region" description="Polar residues" evidence="1">
    <location>
        <begin position="187"/>
        <end position="212"/>
    </location>
</feature>
<name>G3AT38_SPAPN</name>
<dbReference type="RefSeq" id="XP_007376834.1">
    <property type="nucleotide sequence ID" value="XM_007376772.1"/>
</dbReference>
<reference evidence="2 3" key="1">
    <citation type="journal article" date="2011" name="Proc. Natl. Acad. Sci. U.S.A.">
        <title>Comparative genomics of xylose-fermenting fungi for enhanced biofuel production.</title>
        <authorList>
            <person name="Wohlbach D.J."/>
            <person name="Kuo A."/>
            <person name="Sato T.K."/>
            <person name="Potts K.M."/>
            <person name="Salamov A.A."/>
            <person name="LaButti K.M."/>
            <person name="Sun H."/>
            <person name="Clum A."/>
            <person name="Pangilinan J.L."/>
            <person name="Lindquist E.A."/>
            <person name="Lucas S."/>
            <person name="Lapidus A."/>
            <person name="Jin M."/>
            <person name="Gunawan C."/>
            <person name="Balan V."/>
            <person name="Dale B.E."/>
            <person name="Jeffries T.W."/>
            <person name="Zinkel R."/>
            <person name="Barry K.W."/>
            <person name="Grigoriev I.V."/>
            <person name="Gasch A.P."/>
        </authorList>
    </citation>
    <scope>NUCLEOTIDE SEQUENCE [LARGE SCALE GENOMIC DNA]</scope>
    <source>
        <strain evidence="3">NRRL Y-27907 / 11-Y1</strain>
    </source>
</reference>
<dbReference type="InParanoid" id="G3AT38"/>
<dbReference type="OrthoDB" id="1898716at2759"/>
<feature type="compositionally biased region" description="Polar residues" evidence="1">
    <location>
        <begin position="432"/>
        <end position="447"/>
    </location>
</feature>
<dbReference type="eggNOG" id="KOG0014">
    <property type="taxonomic scope" value="Eukaryota"/>
</dbReference>
<feature type="compositionally biased region" description="Acidic residues" evidence="1">
    <location>
        <begin position="1"/>
        <end position="15"/>
    </location>
</feature>
<protein>
    <submittedName>
        <fullName evidence="2">Uncharacterized protein</fullName>
    </submittedName>
</protein>
<feature type="compositionally biased region" description="Polar residues" evidence="1">
    <location>
        <begin position="125"/>
        <end position="141"/>
    </location>
</feature>
<feature type="compositionally biased region" description="Low complexity" evidence="1">
    <location>
        <begin position="239"/>
        <end position="266"/>
    </location>
</feature>